<sequence length="148" mass="15541">MTDVRPATTADAAGIAALEALAFGPEAWSQELVLVEVTAPLRHALVVGDEPLGWASVQVVGDVADLTRVAVRPDARRRGLARRLLADAWSVAEEAGSDRMLLEVGASNDAAIGLYAAAGFVEIDRRHGYYAGGGTAIVMERRRDGGTS</sequence>
<keyword evidence="1" id="KW-0808">Transferase</keyword>
<evidence type="ECO:0000256" key="1">
    <source>
        <dbReference type="ARBA" id="ARBA00022679"/>
    </source>
</evidence>
<dbReference type="RefSeq" id="WP_344324610.1">
    <property type="nucleotide sequence ID" value="NZ_BAAAPY010000001.1"/>
</dbReference>
<dbReference type="Proteomes" id="UP001501480">
    <property type="component" value="Unassembled WGS sequence"/>
</dbReference>
<name>A0ABN2VVM9_9ACTN</name>
<dbReference type="PROSITE" id="PS51186">
    <property type="entry name" value="GNAT"/>
    <property type="match status" value="1"/>
</dbReference>
<dbReference type="InterPro" id="IPR000182">
    <property type="entry name" value="GNAT_dom"/>
</dbReference>
<dbReference type="Gene3D" id="3.40.630.30">
    <property type="match status" value="1"/>
</dbReference>
<evidence type="ECO:0000313" key="4">
    <source>
        <dbReference type="EMBL" id="GAA2072242.1"/>
    </source>
</evidence>
<dbReference type="SUPFAM" id="SSF55729">
    <property type="entry name" value="Acyl-CoA N-acyltransferases (Nat)"/>
    <property type="match status" value="1"/>
</dbReference>
<dbReference type="PANTHER" id="PTHR43877">
    <property type="entry name" value="AMINOALKYLPHOSPHONATE N-ACETYLTRANSFERASE-RELATED-RELATED"/>
    <property type="match status" value="1"/>
</dbReference>
<organism evidence="4 5">
    <name type="scientific">Aeromicrobium halocynthiae</name>
    <dbReference type="NCBI Taxonomy" id="560557"/>
    <lineage>
        <taxon>Bacteria</taxon>
        <taxon>Bacillati</taxon>
        <taxon>Actinomycetota</taxon>
        <taxon>Actinomycetes</taxon>
        <taxon>Propionibacteriales</taxon>
        <taxon>Nocardioidaceae</taxon>
        <taxon>Aeromicrobium</taxon>
    </lineage>
</organism>
<dbReference type="EMBL" id="BAAAPY010000001">
    <property type="protein sequence ID" value="GAA2072242.1"/>
    <property type="molecule type" value="Genomic_DNA"/>
</dbReference>
<protein>
    <recommendedName>
        <fullName evidence="3">N-acetyltransferase domain-containing protein</fullName>
    </recommendedName>
</protein>
<keyword evidence="5" id="KW-1185">Reference proteome</keyword>
<feature type="domain" description="N-acetyltransferase" evidence="3">
    <location>
        <begin position="2"/>
        <end position="144"/>
    </location>
</feature>
<proteinExistence type="predicted"/>
<comment type="caution">
    <text evidence="4">The sequence shown here is derived from an EMBL/GenBank/DDBJ whole genome shotgun (WGS) entry which is preliminary data.</text>
</comment>
<accession>A0ABN2VVM9</accession>
<gene>
    <name evidence="4" type="ORF">GCM10009821_07880</name>
</gene>
<keyword evidence="2" id="KW-0012">Acyltransferase</keyword>
<evidence type="ECO:0000259" key="3">
    <source>
        <dbReference type="PROSITE" id="PS51186"/>
    </source>
</evidence>
<reference evidence="4 5" key="1">
    <citation type="journal article" date="2019" name="Int. J. Syst. Evol. Microbiol.">
        <title>The Global Catalogue of Microorganisms (GCM) 10K type strain sequencing project: providing services to taxonomists for standard genome sequencing and annotation.</title>
        <authorList>
            <consortium name="The Broad Institute Genomics Platform"/>
            <consortium name="The Broad Institute Genome Sequencing Center for Infectious Disease"/>
            <person name="Wu L."/>
            <person name="Ma J."/>
        </authorList>
    </citation>
    <scope>NUCLEOTIDE SEQUENCE [LARGE SCALE GENOMIC DNA]</scope>
    <source>
        <strain evidence="4 5">JCM 15749</strain>
    </source>
</reference>
<evidence type="ECO:0000256" key="2">
    <source>
        <dbReference type="ARBA" id="ARBA00023315"/>
    </source>
</evidence>
<dbReference type="Pfam" id="PF00583">
    <property type="entry name" value="Acetyltransf_1"/>
    <property type="match status" value="1"/>
</dbReference>
<dbReference type="InterPro" id="IPR016181">
    <property type="entry name" value="Acyl_CoA_acyltransferase"/>
</dbReference>
<dbReference type="InterPro" id="IPR050832">
    <property type="entry name" value="Bact_Acetyltransf"/>
</dbReference>
<evidence type="ECO:0000313" key="5">
    <source>
        <dbReference type="Proteomes" id="UP001501480"/>
    </source>
</evidence>